<evidence type="ECO:0000256" key="10">
    <source>
        <dbReference type="ARBA" id="ARBA00022786"/>
    </source>
</evidence>
<comment type="catalytic activity">
    <reaction evidence="1">
        <text>S-ubiquitinyl-[E2 ubiquitin-conjugating enzyme]-L-cysteine + [acceptor protein]-L-lysine = [E2 ubiquitin-conjugating enzyme]-L-cysteine + N(6)-ubiquitinyl-[acceptor protein]-L-lysine.</text>
        <dbReference type="EC" id="2.3.2.27"/>
    </reaction>
</comment>
<dbReference type="InterPro" id="IPR013083">
    <property type="entry name" value="Znf_RING/FYVE/PHD"/>
</dbReference>
<dbReference type="EC" id="2.3.2.27" evidence="4"/>
<evidence type="ECO:0000256" key="11">
    <source>
        <dbReference type="ARBA" id="ARBA00022833"/>
    </source>
</evidence>
<evidence type="ECO:0000256" key="5">
    <source>
        <dbReference type="ARBA" id="ARBA00022679"/>
    </source>
</evidence>
<evidence type="ECO:0000256" key="14">
    <source>
        <dbReference type="ARBA" id="ARBA00024209"/>
    </source>
</evidence>
<evidence type="ECO:0000259" key="19">
    <source>
        <dbReference type="PROSITE" id="PS50089"/>
    </source>
</evidence>
<feature type="chain" id="PRO_5034479936" description="RING-type E3 ubiquitin transferase" evidence="18">
    <location>
        <begin position="20"/>
        <end position="279"/>
    </location>
</feature>
<evidence type="ECO:0000256" key="2">
    <source>
        <dbReference type="ARBA" id="ARBA00004167"/>
    </source>
</evidence>
<comment type="similarity">
    <text evidence="14">Belongs to the RING-type zinc finger family. ATL subfamily.</text>
</comment>
<feature type="signal peptide" evidence="18">
    <location>
        <begin position="1"/>
        <end position="19"/>
    </location>
</feature>
<dbReference type="PROSITE" id="PS50089">
    <property type="entry name" value="ZF_RING_2"/>
    <property type="match status" value="1"/>
</dbReference>
<dbReference type="FunFam" id="3.30.40.10:FF:000285">
    <property type="entry name" value="RING-H2 finger protein ATL43"/>
    <property type="match status" value="1"/>
</dbReference>
<feature type="region of interest" description="Disordered" evidence="16">
    <location>
        <begin position="192"/>
        <end position="218"/>
    </location>
</feature>
<keyword evidence="11" id="KW-0862">Zinc</keyword>
<keyword evidence="9 15" id="KW-0863">Zinc-finger</keyword>
<sequence>MRALAVLVMTLSLINHAKSQENSDSGSKFPHPNSSPVFIAGVLSVVFTAILLVFLYVKFLHRLPLELLRHENSNSTGVQLRSSGFEKSAIDALPFFRFSSLRGSKKGLECSICLSKFRDIELLRLLPKCKHAFHTACIDQWLESNSSCPLCRYPYDLRELMHSANSESMRFGECSSNLSENPGLKVFVQREQDDQETTRLSLGSRTRDFSESNRDGHPNSFHKFKHKIILSDMTIRNRWSDVKSSDLLFLSSEMLRYSSSERFSPTESSDGGADRNKIS</sequence>
<evidence type="ECO:0000313" key="20">
    <source>
        <dbReference type="Proteomes" id="UP000827889"/>
    </source>
</evidence>
<keyword evidence="10" id="KW-0833">Ubl conjugation pathway</keyword>
<evidence type="ECO:0000256" key="3">
    <source>
        <dbReference type="ARBA" id="ARBA00004906"/>
    </source>
</evidence>
<feature type="compositionally biased region" description="Low complexity" evidence="16">
    <location>
        <begin position="258"/>
        <end position="269"/>
    </location>
</feature>
<keyword evidence="20" id="KW-1185">Reference proteome</keyword>
<evidence type="ECO:0000256" key="13">
    <source>
        <dbReference type="ARBA" id="ARBA00023136"/>
    </source>
</evidence>
<evidence type="ECO:0000256" key="12">
    <source>
        <dbReference type="ARBA" id="ARBA00022989"/>
    </source>
</evidence>
<dbReference type="CDD" id="cd16461">
    <property type="entry name" value="RING-H2_EL5-like"/>
    <property type="match status" value="1"/>
</dbReference>
<feature type="region of interest" description="Disordered" evidence="16">
    <location>
        <begin position="258"/>
        <end position="279"/>
    </location>
</feature>
<dbReference type="SMART" id="SM00184">
    <property type="entry name" value="RING"/>
    <property type="match status" value="1"/>
</dbReference>
<evidence type="ECO:0000256" key="1">
    <source>
        <dbReference type="ARBA" id="ARBA00000900"/>
    </source>
</evidence>
<dbReference type="InterPro" id="IPR001841">
    <property type="entry name" value="Znf_RING"/>
</dbReference>
<dbReference type="PANTHER" id="PTHR46539:SF8">
    <property type="entry name" value="RING-TYPE DOMAIN-CONTAINING PROTEIN"/>
    <property type="match status" value="1"/>
</dbReference>
<evidence type="ECO:0000256" key="18">
    <source>
        <dbReference type="SAM" id="SignalP"/>
    </source>
</evidence>
<evidence type="ECO:0000256" key="16">
    <source>
        <dbReference type="SAM" id="MobiDB-lite"/>
    </source>
</evidence>
<keyword evidence="8 18" id="KW-0732">Signal</keyword>
<evidence type="ECO:0000256" key="7">
    <source>
        <dbReference type="ARBA" id="ARBA00022723"/>
    </source>
</evidence>
<gene>
    <name evidence="21" type="primary">LOC115740940</name>
</gene>
<keyword evidence="6 17" id="KW-0812">Transmembrane</keyword>
<comment type="subcellular location">
    <subcellularLocation>
        <location evidence="2">Membrane</location>
        <topology evidence="2">Single-pass membrane protein</topology>
    </subcellularLocation>
</comment>
<evidence type="ECO:0000256" key="9">
    <source>
        <dbReference type="ARBA" id="ARBA00022771"/>
    </source>
</evidence>
<keyword evidence="13 17" id="KW-0472">Membrane</keyword>
<dbReference type="Gene3D" id="3.30.40.10">
    <property type="entry name" value="Zinc/RING finger domain, C3HC4 (zinc finger)"/>
    <property type="match status" value="1"/>
</dbReference>
<evidence type="ECO:0000256" key="4">
    <source>
        <dbReference type="ARBA" id="ARBA00012483"/>
    </source>
</evidence>
<keyword evidence="7" id="KW-0479">Metal-binding</keyword>
<evidence type="ECO:0000256" key="8">
    <source>
        <dbReference type="ARBA" id="ARBA00022729"/>
    </source>
</evidence>
<feature type="compositionally biased region" description="Basic and acidic residues" evidence="16">
    <location>
        <begin position="205"/>
        <end position="217"/>
    </location>
</feature>
<feature type="domain" description="RING-type" evidence="19">
    <location>
        <begin position="110"/>
        <end position="152"/>
    </location>
</feature>
<feature type="transmembrane region" description="Helical" evidence="17">
    <location>
        <begin position="35"/>
        <end position="57"/>
    </location>
</feature>
<protein>
    <recommendedName>
        <fullName evidence="4">RING-type E3 ubiquitin transferase</fullName>
        <ecNumber evidence="4">2.3.2.27</ecNumber>
    </recommendedName>
</protein>
<dbReference type="RefSeq" id="XP_030530450.1">
    <property type="nucleotide sequence ID" value="XM_030674590.1"/>
</dbReference>
<evidence type="ECO:0000256" key="15">
    <source>
        <dbReference type="PROSITE-ProRule" id="PRU00175"/>
    </source>
</evidence>
<dbReference type="SUPFAM" id="SSF57850">
    <property type="entry name" value="RING/U-box"/>
    <property type="match status" value="1"/>
</dbReference>
<organism evidence="20 21">
    <name type="scientific">Rhodamnia argentea</name>
    <dbReference type="NCBI Taxonomy" id="178133"/>
    <lineage>
        <taxon>Eukaryota</taxon>
        <taxon>Viridiplantae</taxon>
        <taxon>Streptophyta</taxon>
        <taxon>Embryophyta</taxon>
        <taxon>Tracheophyta</taxon>
        <taxon>Spermatophyta</taxon>
        <taxon>Magnoliopsida</taxon>
        <taxon>eudicotyledons</taxon>
        <taxon>Gunneridae</taxon>
        <taxon>Pentapetalae</taxon>
        <taxon>rosids</taxon>
        <taxon>malvids</taxon>
        <taxon>Myrtales</taxon>
        <taxon>Myrtaceae</taxon>
        <taxon>Myrtoideae</taxon>
        <taxon>Myrteae</taxon>
        <taxon>Australasian group</taxon>
        <taxon>Rhodamnia</taxon>
    </lineage>
</organism>
<dbReference type="PANTHER" id="PTHR46539">
    <property type="entry name" value="E3 UBIQUITIN-PROTEIN LIGASE ATL42"/>
    <property type="match status" value="1"/>
</dbReference>
<dbReference type="KEGG" id="rarg:115740940"/>
<dbReference type="AlphaFoldDB" id="A0A8B8P6H6"/>
<dbReference type="GO" id="GO:0008270">
    <property type="term" value="F:zinc ion binding"/>
    <property type="evidence" value="ECO:0007669"/>
    <property type="project" value="UniProtKB-KW"/>
</dbReference>
<comment type="pathway">
    <text evidence="3">Protein modification; protein ubiquitination.</text>
</comment>
<dbReference type="GO" id="GO:0016020">
    <property type="term" value="C:membrane"/>
    <property type="evidence" value="ECO:0007669"/>
    <property type="project" value="UniProtKB-SubCell"/>
</dbReference>
<reference evidence="21" key="1">
    <citation type="submission" date="2025-08" db="UniProtKB">
        <authorList>
            <consortium name="RefSeq"/>
        </authorList>
    </citation>
    <scope>IDENTIFICATION</scope>
    <source>
        <tissue evidence="21">Leaf</tissue>
    </source>
</reference>
<dbReference type="Proteomes" id="UP000827889">
    <property type="component" value="Chromosome 4"/>
</dbReference>
<proteinExistence type="inferred from homology"/>
<keyword evidence="5" id="KW-0808">Transferase</keyword>
<dbReference type="OrthoDB" id="8062037at2759"/>
<evidence type="ECO:0000256" key="17">
    <source>
        <dbReference type="SAM" id="Phobius"/>
    </source>
</evidence>
<accession>A0A8B8P6H6</accession>
<dbReference type="GeneID" id="115740940"/>
<evidence type="ECO:0000313" key="21">
    <source>
        <dbReference type="RefSeq" id="XP_030530450.1"/>
    </source>
</evidence>
<dbReference type="GO" id="GO:0061630">
    <property type="term" value="F:ubiquitin protein ligase activity"/>
    <property type="evidence" value="ECO:0007669"/>
    <property type="project" value="UniProtKB-EC"/>
</dbReference>
<keyword evidence="12 17" id="KW-1133">Transmembrane helix</keyword>
<name>A0A8B8P6H6_9MYRT</name>
<evidence type="ECO:0000256" key="6">
    <source>
        <dbReference type="ARBA" id="ARBA00022692"/>
    </source>
</evidence>
<dbReference type="Pfam" id="PF13639">
    <property type="entry name" value="zf-RING_2"/>
    <property type="match status" value="1"/>
</dbReference>